<protein>
    <recommendedName>
        <fullName evidence="3">Outer membrane protein beta-barrel domain-containing protein</fullName>
    </recommendedName>
</protein>
<gene>
    <name evidence="1" type="ORF">JCM19294_48</name>
</gene>
<sequence>MNFDYFKNDNPLDTGTYDRSHRFNAYLFAGCEFVFHNKFRVGVDVGYGYTQFRNRQSPEQGNGVFRDSGSLLKFRSALEYHFSDSFSMVLSPSFEQGFYDIKASPNLIENFETASFFTLSLGVRYHVDNLSNAQRSRQIITEDQELKDLLSRDHDDLSISEKRRKYFLLKKQKRINRRNARLSNLP</sequence>
<dbReference type="EMBL" id="BBML01000006">
    <property type="protein sequence ID" value="GAK97512.1"/>
    <property type="molecule type" value="Genomic_DNA"/>
</dbReference>
<reference evidence="1" key="1">
    <citation type="journal article" date="2014" name="Genome Announc.">
        <title>Draft Genome Sequences of Marine Flavobacterium Nonlabens Strains NR17, NR24, NR27, NR32, NR33, and Ara13.</title>
        <authorList>
            <person name="Nakanishi M."/>
            <person name="Meirelles P."/>
            <person name="Suzuki R."/>
            <person name="Takatani N."/>
            <person name="Mino S."/>
            <person name="Suda W."/>
            <person name="Oshima K."/>
            <person name="Hattori M."/>
            <person name="Ohkuma M."/>
            <person name="Hosokawa M."/>
            <person name="Miyashita K."/>
            <person name="Thompson F.L."/>
            <person name="Niwa A."/>
            <person name="Sawabe T."/>
            <person name="Sawabe T."/>
        </authorList>
    </citation>
    <scope>NUCLEOTIDE SEQUENCE [LARGE SCALE GENOMIC DNA]</scope>
    <source>
        <strain evidence="1">JCM 19294</strain>
    </source>
</reference>
<evidence type="ECO:0000313" key="1">
    <source>
        <dbReference type="EMBL" id="GAK97512.1"/>
    </source>
</evidence>
<dbReference type="AlphaFoldDB" id="A0A090Q5R6"/>
<keyword evidence="2" id="KW-1185">Reference proteome</keyword>
<dbReference type="eggNOG" id="ENOG503354Y">
    <property type="taxonomic scope" value="Bacteria"/>
</dbReference>
<comment type="caution">
    <text evidence="1">The sequence shown here is derived from an EMBL/GenBank/DDBJ whole genome shotgun (WGS) entry which is preliminary data.</text>
</comment>
<proteinExistence type="predicted"/>
<dbReference type="Proteomes" id="UP000029221">
    <property type="component" value="Unassembled WGS sequence"/>
</dbReference>
<evidence type="ECO:0000313" key="2">
    <source>
        <dbReference type="Proteomes" id="UP000029221"/>
    </source>
</evidence>
<dbReference type="STRING" id="319236.BST91_05795"/>
<name>A0A090Q5R6_9FLAO</name>
<organism evidence="1 2">
    <name type="scientific">Nonlabens tegetincola</name>
    <dbReference type="NCBI Taxonomy" id="323273"/>
    <lineage>
        <taxon>Bacteria</taxon>
        <taxon>Pseudomonadati</taxon>
        <taxon>Bacteroidota</taxon>
        <taxon>Flavobacteriia</taxon>
        <taxon>Flavobacteriales</taxon>
        <taxon>Flavobacteriaceae</taxon>
        <taxon>Nonlabens</taxon>
    </lineage>
</organism>
<accession>A0A090Q5R6</accession>
<evidence type="ECO:0008006" key="3">
    <source>
        <dbReference type="Google" id="ProtNLM"/>
    </source>
</evidence>
<dbReference type="RefSeq" id="WP_042279172.1">
    <property type="nucleotide sequence ID" value="NZ_BBML01000006.1"/>
</dbReference>